<dbReference type="Proteomes" id="UP001152320">
    <property type="component" value="Chromosome 13"/>
</dbReference>
<feature type="compositionally biased region" description="Polar residues" evidence="5">
    <location>
        <begin position="95"/>
        <end position="112"/>
    </location>
</feature>
<keyword evidence="2 3" id="KW-0727">SH2 domain</keyword>
<proteinExistence type="predicted"/>
<keyword evidence="9" id="KW-1185">Reference proteome</keyword>
<dbReference type="PROSITE" id="PS50001">
    <property type="entry name" value="SH2"/>
    <property type="match status" value="1"/>
</dbReference>
<dbReference type="EMBL" id="JAIZAY010000013">
    <property type="protein sequence ID" value="KAJ8030249.1"/>
    <property type="molecule type" value="Genomic_DNA"/>
</dbReference>
<dbReference type="PANTHER" id="PTHR19969">
    <property type="entry name" value="SH2-SH3 ADAPTOR PROTEIN-RELATED"/>
    <property type="match status" value="1"/>
</dbReference>
<dbReference type="GO" id="GO:0005737">
    <property type="term" value="C:cytoplasm"/>
    <property type="evidence" value="ECO:0007669"/>
    <property type="project" value="TreeGrafter"/>
</dbReference>
<evidence type="ECO:0000256" key="4">
    <source>
        <dbReference type="PROSITE-ProRule" id="PRU00192"/>
    </source>
</evidence>
<dbReference type="PANTHER" id="PTHR19969:SF5">
    <property type="entry name" value="CRK-LIKE PROTEIN"/>
    <property type="match status" value="1"/>
</dbReference>
<evidence type="ECO:0000256" key="5">
    <source>
        <dbReference type="SAM" id="MobiDB-lite"/>
    </source>
</evidence>
<dbReference type="Pfam" id="PF00017">
    <property type="entry name" value="SH2"/>
    <property type="match status" value="1"/>
</dbReference>
<dbReference type="SUPFAM" id="SSF50044">
    <property type="entry name" value="SH3-domain"/>
    <property type="match status" value="2"/>
</dbReference>
<dbReference type="InterPro" id="IPR036860">
    <property type="entry name" value="SH2_dom_sf"/>
</dbReference>
<dbReference type="AlphaFoldDB" id="A0A9Q1BPD9"/>
<evidence type="ECO:0000313" key="8">
    <source>
        <dbReference type="EMBL" id="KAJ8030249.1"/>
    </source>
</evidence>
<dbReference type="GO" id="GO:0016477">
    <property type="term" value="P:cell migration"/>
    <property type="evidence" value="ECO:0007669"/>
    <property type="project" value="TreeGrafter"/>
</dbReference>
<dbReference type="Gene3D" id="3.30.505.10">
    <property type="entry name" value="SH2 domain"/>
    <property type="match status" value="1"/>
</dbReference>
<dbReference type="SMART" id="SM00326">
    <property type="entry name" value="SH3"/>
    <property type="match status" value="2"/>
</dbReference>
<dbReference type="CDD" id="cd00173">
    <property type="entry name" value="SH2"/>
    <property type="match status" value="1"/>
</dbReference>
<dbReference type="InterPro" id="IPR001452">
    <property type="entry name" value="SH3_domain"/>
</dbReference>
<feature type="domain" description="SH3" evidence="7">
    <location>
        <begin position="229"/>
        <end position="291"/>
    </location>
</feature>
<dbReference type="CDD" id="cd00174">
    <property type="entry name" value="SH3"/>
    <property type="match status" value="1"/>
</dbReference>
<dbReference type="OrthoDB" id="185175at2759"/>
<evidence type="ECO:0000259" key="6">
    <source>
        <dbReference type="PROSITE" id="PS50001"/>
    </source>
</evidence>
<keyword evidence="1 4" id="KW-0728">SH3 domain</keyword>
<dbReference type="SMART" id="SM00252">
    <property type="entry name" value="SH2"/>
    <property type="match status" value="1"/>
</dbReference>
<evidence type="ECO:0000259" key="7">
    <source>
        <dbReference type="PROSITE" id="PS50002"/>
    </source>
</evidence>
<evidence type="ECO:0000256" key="2">
    <source>
        <dbReference type="ARBA" id="ARBA00022999"/>
    </source>
</evidence>
<dbReference type="GO" id="GO:0035591">
    <property type="term" value="F:signaling adaptor activity"/>
    <property type="evidence" value="ECO:0007669"/>
    <property type="project" value="TreeGrafter"/>
</dbReference>
<feature type="domain" description="SH3" evidence="7">
    <location>
        <begin position="298"/>
        <end position="365"/>
    </location>
</feature>
<reference evidence="8" key="1">
    <citation type="submission" date="2021-10" db="EMBL/GenBank/DDBJ databases">
        <title>Tropical sea cucumber genome reveals ecological adaptation and Cuvierian tubules defense mechanism.</title>
        <authorList>
            <person name="Chen T."/>
        </authorList>
    </citation>
    <scope>NUCLEOTIDE SEQUENCE</scope>
    <source>
        <strain evidence="8">Nanhai2018</strain>
        <tissue evidence="8">Muscle</tissue>
    </source>
</reference>
<accession>A0A9Q1BPD9</accession>
<dbReference type="SUPFAM" id="SSF55550">
    <property type="entry name" value="SH2 domain"/>
    <property type="match status" value="1"/>
</dbReference>
<name>A0A9Q1BPD9_HOLLE</name>
<gene>
    <name evidence="8" type="ORF">HOLleu_26610</name>
</gene>
<feature type="region of interest" description="Disordered" evidence="5">
    <location>
        <begin position="95"/>
        <end position="224"/>
    </location>
</feature>
<dbReference type="GO" id="GO:0030971">
    <property type="term" value="F:receptor tyrosine kinase binding"/>
    <property type="evidence" value="ECO:0007669"/>
    <property type="project" value="TreeGrafter"/>
</dbReference>
<feature type="compositionally biased region" description="Polar residues" evidence="5">
    <location>
        <begin position="120"/>
        <end position="135"/>
    </location>
</feature>
<keyword evidence="8" id="KW-0675">Receptor</keyword>
<feature type="domain" description="SH2" evidence="6">
    <location>
        <begin position="375"/>
        <end position="465"/>
    </location>
</feature>
<dbReference type="InterPro" id="IPR051184">
    <property type="entry name" value="Tyrosine-phos_adapter"/>
</dbReference>
<organism evidence="8 9">
    <name type="scientific">Holothuria leucospilota</name>
    <name type="common">Black long sea cucumber</name>
    <name type="synonym">Mertensiothuria leucospilota</name>
    <dbReference type="NCBI Taxonomy" id="206669"/>
    <lineage>
        <taxon>Eukaryota</taxon>
        <taxon>Metazoa</taxon>
        <taxon>Echinodermata</taxon>
        <taxon>Eleutherozoa</taxon>
        <taxon>Echinozoa</taxon>
        <taxon>Holothuroidea</taxon>
        <taxon>Aspidochirotacea</taxon>
        <taxon>Aspidochirotida</taxon>
        <taxon>Holothuriidae</taxon>
        <taxon>Holothuria</taxon>
    </lineage>
</organism>
<evidence type="ECO:0000256" key="1">
    <source>
        <dbReference type="ARBA" id="ARBA00022443"/>
    </source>
</evidence>
<evidence type="ECO:0000313" key="9">
    <source>
        <dbReference type="Proteomes" id="UP001152320"/>
    </source>
</evidence>
<protein>
    <submittedName>
        <fullName evidence="8">Growth factor receptor-bound protein 2-A</fullName>
    </submittedName>
</protein>
<dbReference type="InterPro" id="IPR000980">
    <property type="entry name" value="SH2"/>
</dbReference>
<dbReference type="Gene3D" id="2.30.30.40">
    <property type="entry name" value="SH3 Domains"/>
    <property type="match status" value="2"/>
</dbReference>
<sequence length="482" mass="55051">MSGGNITFSRESSTLQFKMDAVDNETIPFRCEDFVEQFTSDEAPKSLTSCDFYLERINKEIENRLNWIRKLQLQNKDLTSQQYWFGEERKKYCNASPTTVQPGQQVASPKSTISDEESSSKQNGSNRKYGSLKSTDGSDEEDDGYSKPNESTEKMIGPLKSNEVTYGEVNKNRKKKIAPLVSNDGDPHGKETVPFTPVTDDNPYNVREQLEPDQDPYSSTDAKHSNDPWYGLQCIVVKDFTAEDQSEIDLYENDWVELQAIRGGRYYGQVFGRRGKKQGWFLRDFVDVIPGSKVGSLVFRFVVEAKLDYHNSEEGFFSFKAGDKFDVLQTSVKVDSDRKHEYYRVRDINGKIGLVVGFCFEKCNDEDPVLFSQQCYHANCSRDAAEGMLRLHDVPESSYLLRDSGNALGNFAISVKGSDRVFHIMVITHEKGYRVRHKSFDSLVDIFDFHRATPVTRQLLLSHPLEREGDHKYVNVSAAERF</sequence>
<evidence type="ECO:0000256" key="3">
    <source>
        <dbReference type="PROSITE-ProRule" id="PRU00191"/>
    </source>
</evidence>
<comment type="caution">
    <text evidence="8">The sequence shown here is derived from an EMBL/GenBank/DDBJ whole genome shotgun (WGS) entry which is preliminary data.</text>
</comment>
<dbReference type="InterPro" id="IPR036028">
    <property type="entry name" value="SH3-like_dom_sf"/>
</dbReference>
<dbReference type="GO" id="GO:0007167">
    <property type="term" value="P:enzyme-linked receptor protein signaling pathway"/>
    <property type="evidence" value="ECO:0007669"/>
    <property type="project" value="TreeGrafter"/>
</dbReference>
<dbReference type="PROSITE" id="PS50002">
    <property type="entry name" value="SH3"/>
    <property type="match status" value="2"/>
</dbReference>